<evidence type="ECO:0000313" key="9">
    <source>
        <dbReference type="EMBL" id="RGB88478.1"/>
    </source>
</evidence>
<evidence type="ECO:0000256" key="3">
    <source>
        <dbReference type="ARBA" id="ARBA00022692"/>
    </source>
</evidence>
<evidence type="ECO:0000256" key="6">
    <source>
        <dbReference type="ARBA" id="ARBA00038076"/>
    </source>
</evidence>
<feature type="transmembrane region" description="Helical" evidence="7">
    <location>
        <begin position="30"/>
        <end position="53"/>
    </location>
</feature>
<dbReference type="PANTHER" id="PTHR30572">
    <property type="entry name" value="MEMBRANE COMPONENT OF TRANSPORTER-RELATED"/>
    <property type="match status" value="1"/>
</dbReference>
<keyword evidence="3 7" id="KW-0812">Transmembrane</keyword>
<dbReference type="GO" id="GO:0005886">
    <property type="term" value="C:plasma membrane"/>
    <property type="evidence" value="ECO:0007669"/>
    <property type="project" value="UniProtKB-SubCell"/>
</dbReference>
<feature type="transmembrane region" description="Helical" evidence="7">
    <location>
        <begin position="443"/>
        <end position="463"/>
    </location>
</feature>
<keyword evidence="4 7" id="KW-1133">Transmembrane helix</keyword>
<comment type="subcellular location">
    <subcellularLocation>
        <location evidence="1">Cell membrane</location>
        <topology evidence="1">Multi-pass membrane protein</topology>
    </subcellularLocation>
</comment>
<dbReference type="InterPro" id="IPR003838">
    <property type="entry name" value="ABC3_permease_C"/>
</dbReference>
<name>A0A3E2U0P4_9FIRM</name>
<dbReference type="RefSeq" id="WP_117529602.1">
    <property type="nucleotide sequence ID" value="NZ_QVES01000003.1"/>
</dbReference>
<comment type="similarity">
    <text evidence="6">Belongs to the ABC-4 integral membrane protein family.</text>
</comment>
<evidence type="ECO:0000256" key="1">
    <source>
        <dbReference type="ARBA" id="ARBA00004651"/>
    </source>
</evidence>
<comment type="caution">
    <text evidence="9">The sequence shown here is derived from an EMBL/GenBank/DDBJ whole genome shotgun (WGS) entry which is preliminary data.</text>
</comment>
<proteinExistence type="inferred from homology"/>
<evidence type="ECO:0000256" key="5">
    <source>
        <dbReference type="ARBA" id="ARBA00023136"/>
    </source>
</evidence>
<evidence type="ECO:0000256" key="2">
    <source>
        <dbReference type="ARBA" id="ARBA00022475"/>
    </source>
</evidence>
<gene>
    <name evidence="9" type="ORF">DWZ25_04640</name>
</gene>
<evidence type="ECO:0000313" key="10">
    <source>
        <dbReference type="Proteomes" id="UP000260782"/>
    </source>
</evidence>
<evidence type="ECO:0000259" key="8">
    <source>
        <dbReference type="Pfam" id="PF02687"/>
    </source>
</evidence>
<feature type="transmembrane region" description="Helical" evidence="7">
    <location>
        <begin position="269"/>
        <end position="294"/>
    </location>
</feature>
<dbReference type="Proteomes" id="UP000260782">
    <property type="component" value="Unassembled WGS sequence"/>
</dbReference>
<protein>
    <submittedName>
        <fullName evidence="9">ABC transporter permease</fullName>
    </submittedName>
</protein>
<dbReference type="PANTHER" id="PTHR30572:SF4">
    <property type="entry name" value="ABC TRANSPORTER PERMEASE YTRF"/>
    <property type="match status" value="1"/>
</dbReference>
<reference evidence="9 10" key="1">
    <citation type="submission" date="2018-08" db="EMBL/GenBank/DDBJ databases">
        <title>A genome reference for cultivated species of the human gut microbiota.</title>
        <authorList>
            <person name="Zou Y."/>
            <person name="Xue W."/>
            <person name="Luo G."/>
        </authorList>
    </citation>
    <scope>NUCLEOTIDE SEQUENCE [LARGE SCALE GENOMIC DNA]</scope>
    <source>
        <strain evidence="9 10">AF31-14AC</strain>
    </source>
</reference>
<dbReference type="EMBL" id="QVES01000003">
    <property type="protein sequence ID" value="RGB88478.1"/>
    <property type="molecule type" value="Genomic_DNA"/>
</dbReference>
<feature type="transmembrane region" description="Helical" evidence="7">
    <location>
        <begin position="326"/>
        <end position="349"/>
    </location>
</feature>
<dbReference type="GO" id="GO:0022857">
    <property type="term" value="F:transmembrane transporter activity"/>
    <property type="evidence" value="ECO:0007669"/>
    <property type="project" value="TreeGrafter"/>
</dbReference>
<evidence type="ECO:0000256" key="7">
    <source>
        <dbReference type="SAM" id="Phobius"/>
    </source>
</evidence>
<keyword evidence="2" id="KW-1003">Cell membrane</keyword>
<keyword evidence="5 7" id="KW-0472">Membrane</keyword>
<feature type="transmembrane region" description="Helical" evidence="7">
    <location>
        <begin position="369"/>
        <end position="390"/>
    </location>
</feature>
<dbReference type="AlphaFoldDB" id="A0A3E2U0P4"/>
<evidence type="ECO:0000256" key="4">
    <source>
        <dbReference type="ARBA" id="ARBA00022989"/>
    </source>
</evidence>
<dbReference type="InterPro" id="IPR050250">
    <property type="entry name" value="Macrolide_Exporter_MacB"/>
</dbReference>
<organism evidence="9 10">
    <name type="scientific">Faecalibacterium prausnitzii</name>
    <dbReference type="NCBI Taxonomy" id="853"/>
    <lineage>
        <taxon>Bacteria</taxon>
        <taxon>Bacillati</taxon>
        <taxon>Bacillota</taxon>
        <taxon>Clostridia</taxon>
        <taxon>Eubacteriales</taxon>
        <taxon>Oscillospiraceae</taxon>
        <taxon>Faecalibacterium</taxon>
    </lineage>
</organism>
<feature type="domain" description="ABC3 transporter permease C-terminal" evidence="8">
    <location>
        <begin position="754"/>
        <end position="872"/>
    </location>
</feature>
<accession>A0A3E2U0P4</accession>
<feature type="transmembrane region" description="Helical" evidence="7">
    <location>
        <begin position="804"/>
        <end position="826"/>
    </location>
</feature>
<feature type="transmembrane region" description="Helical" evidence="7">
    <location>
        <begin position="747"/>
        <end position="771"/>
    </location>
</feature>
<dbReference type="Pfam" id="PF02687">
    <property type="entry name" value="FtsX"/>
    <property type="match status" value="2"/>
</dbReference>
<feature type="transmembrane region" description="Helical" evidence="7">
    <location>
        <begin position="846"/>
        <end position="870"/>
    </location>
</feature>
<sequence length="883" mass="97621">MNDILFGNNNKAVIKKLANRSFHSNKMRNVIAAIAIALTTFLFTAVLTIGMGASGTLEYSMAKLMGSSADALVQGLSEEQFQQLKENAMFEKVGCWIPVEIMTNTNRRVAEVDYADQNQLEIRMLTPRTGSAPQKANEVLVSANILKDLNIEEKIGAEIPIELKARQSGQIYHFDMVVSGIYDTPNEKSESVIVSKAFLEENPEMMSDITQGRVGCGIYTADVVMRDNYMVKDRISELVRNIGGNPDDVNAANAVRVAPNPTISNDSGLMMWLVAGVFGVLFMFCGYLLIYNVFEIAVTNDIRQYGLLRTVGTTSRQIRRLVNRQALYLFLIGTPFGLLFGTLLGRSILPVALQIFAVDYSGGNIEVGTLPYLGIIAGAILFSGLTVYISTRKSVKKASRVSPIEAIRYVEKDTVSIKRKKTDAGAVIPRMAKANLQRNKRRTVFIVISLTLSIVLLNSVFIFSGSFDEDAYIEKHTRSDFMVYSPGIQAALGNDFGHNSAVPEKAVEEIKAQPGVTNEAYLYRNTFEDDHVSCDWGTPYMVDNTNKELRMVPEHLNLGLYQTGTERDSAVLTADNHPLGNVYGFSENILNKMDIIEGETDLSVLKEKLWNGNNVILMAKYDDKGKLTGGADSSFYRGLSVGDTIQFYENGTPTEEFTIIAKVAATKGEITLTGGGSNISQIIDSPFIYMSEKKFKEIYETPTLYGFLFDVEEQYQQEMENHLMQDTDVSYISILTMKATVSSVKNVVLLIGGVIGAVFALVGLINFINLVMTNIVTRRHEFAIMQSIGMTNQQLRKMMISESFSYVLLAGIVGTLAAGALGMTLVRAFVENGPTSIMMTFQMTLLPALIMLALFLVLAFIVPVIALRLFNNRSVVERLRVNE</sequence>
<feature type="domain" description="ABC3 transporter permease C-terminal" evidence="8">
    <location>
        <begin position="277"/>
        <end position="397"/>
    </location>
</feature>